<name>A0ABY1PSP2_9BACT</name>
<keyword evidence="2" id="KW-1185">Reference proteome</keyword>
<dbReference type="EMBL" id="FXUG01000001">
    <property type="protein sequence ID" value="SMP39073.1"/>
    <property type="molecule type" value="Genomic_DNA"/>
</dbReference>
<comment type="caution">
    <text evidence="1">The sequence shown here is derived from an EMBL/GenBank/DDBJ whole genome shotgun (WGS) entry which is preliminary data.</text>
</comment>
<proteinExistence type="predicted"/>
<protein>
    <submittedName>
        <fullName evidence="1">Uncharacterized protein</fullName>
    </submittedName>
</protein>
<gene>
    <name evidence="1" type="ORF">SAMN06265222_101243</name>
</gene>
<evidence type="ECO:0000313" key="2">
    <source>
        <dbReference type="Proteomes" id="UP001158067"/>
    </source>
</evidence>
<dbReference type="Proteomes" id="UP001158067">
    <property type="component" value="Unassembled WGS sequence"/>
</dbReference>
<sequence>MITRQAVGLVGLRKQPPQECPIFGTSLGTPQYYDIPVFGPGYRDT</sequence>
<accession>A0ABY1PSP2</accession>
<evidence type="ECO:0000313" key="1">
    <source>
        <dbReference type="EMBL" id="SMP39073.1"/>
    </source>
</evidence>
<reference evidence="1 2" key="1">
    <citation type="submission" date="2017-05" db="EMBL/GenBank/DDBJ databases">
        <authorList>
            <person name="Varghese N."/>
            <person name="Submissions S."/>
        </authorList>
    </citation>
    <scope>NUCLEOTIDE SEQUENCE [LARGE SCALE GENOMIC DNA]</scope>
    <source>
        <strain evidence="1 2">DSM 25457</strain>
    </source>
</reference>
<organism evidence="1 2">
    <name type="scientific">Neorhodopirellula lusitana</name>
    <dbReference type="NCBI Taxonomy" id="445327"/>
    <lineage>
        <taxon>Bacteria</taxon>
        <taxon>Pseudomonadati</taxon>
        <taxon>Planctomycetota</taxon>
        <taxon>Planctomycetia</taxon>
        <taxon>Pirellulales</taxon>
        <taxon>Pirellulaceae</taxon>
        <taxon>Neorhodopirellula</taxon>
    </lineage>
</organism>